<dbReference type="GeneID" id="82149313"/>
<evidence type="ECO:0008006" key="4">
    <source>
        <dbReference type="Google" id="ProtNLM"/>
    </source>
</evidence>
<evidence type="ECO:0000313" key="2">
    <source>
        <dbReference type="EMBL" id="TGG40244.1"/>
    </source>
</evidence>
<keyword evidence="3" id="KW-1185">Reference proteome</keyword>
<accession>A0A4Z0V7A8</accession>
<reference evidence="2 3" key="1">
    <citation type="submission" date="2019-02" db="EMBL/GenBank/DDBJ databases">
        <title>Isolation and identification of novel species under the genus Muribaculum.</title>
        <authorList>
            <person name="Miyake S."/>
            <person name="Ding Y."/>
            <person name="Low A."/>
            <person name="Soh M."/>
            <person name="Seedorf H."/>
        </authorList>
    </citation>
    <scope>NUCLEOTIDE SEQUENCE [LARGE SCALE GENOMIC DNA]</scope>
    <source>
        <strain evidence="2 3">TLL-A3</strain>
    </source>
</reference>
<proteinExistence type="predicted"/>
<dbReference type="RefSeq" id="WP_135471257.1">
    <property type="nucleotide sequence ID" value="NZ_CASJPC010000004.1"/>
</dbReference>
<name>A0A4Z0V7A8_9BACT</name>
<feature type="chain" id="PRO_5021475996" description="Thioredoxin domain-containing protein" evidence="1">
    <location>
        <begin position="22"/>
        <end position="399"/>
    </location>
</feature>
<organism evidence="2 3">
    <name type="scientific">Duncaniella freteri</name>
    <dbReference type="NCBI Taxonomy" id="2530391"/>
    <lineage>
        <taxon>Bacteria</taxon>
        <taxon>Pseudomonadati</taxon>
        <taxon>Bacteroidota</taxon>
        <taxon>Bacteroidia</taxon>
        <taxon>Bacteroidales</taxon>
        <taxon>Muribaculaceae</taxon>
        <taxon>Duncaniella</taxon>
    </lineage>
</organism>
<evidence type="ECO:0000256" key="1">
    <source>
        <dbReference type="SAM" id="SignalP"/>
    </source>
</evidence>
<evidence type="ECO:0000313" key="3">
    <source>
        <dbReference type="Proteomes" id="UP000297635"/>
    </source>
</evidence>
<protein>
    <recommendedName>
        <fullName evidence="4">Thioredoxin domain-containing protein</fullName>
    </recommendedName>
</protein>
<feature type="signal peptide" evidence="1">
    <location>
        <begin position="1"/>
        <end position="21"/>
    </location>
</feature>
<dbReference type="EMBL" id="SJSA01000001">
    <property type="protein sequence ID" value="TGG40244.1"/>
    <property type="molecule type" value="Genomic_DNA"/>
</dbReference>
<keyword evidence="1" id="KW-0732">Signal</keyword>
<dbReference type="AlphaFoldDB" id="A0A4Z0V7A8"/>
<comment type="caution">
    <text evidence="2">The sequence shown here is derived from an EMBL/GenBank/DDBJ whole genome shotgun (WGS) entry which is preliminary data.</text>
</comment>
<sequence>MKGKARLLMVLAALSPLCLQAQGIADIIKALRTAQSYTARATFTVTLPSRDDDVTYRLSLAGTPSPADTLSPCSYLLQWELDTPSGPSRGWSSYFNGNLYAYRDHRIREYHTSWDPSPFASAKGSRTTGVQRTTQFVSLLPHYLADELTAMSADTLHTICPPQPASCDGTDAIRIDTRMTVNSETVQEKSYWFDSATLLPLRIDTESNPGSITEQSISVRYTPTATPAEVPQTEETLISLFPEHFEKYRESNFSIENLRGTPLPTFALPTATGERYTHHRGEPFRAPTVIALLDPSTSFSPRIVTDLRTAIDSSPTAADIIWAVTGTDTDAAENTAPGLRPGEHLLINSSSLARDCGAASLPVILIADTSGTVRKVILGYTADLPTLILQSIALLTPTD</sequence>
<gene>
    <name evidence="2" type="ORF">EZ315_05860</name>
</gene>
<dbReference type="Proteomes" id="UP000297635">
    <property type="component" value="Unassembled WGS sequence"/>
</dbReference>